<feature type="domain" description="GFO/IDH/MocA-like oxidoreductase" evidence="3">
    <location>
        <begin position="129"/>
        <end position="263"/>
    </location>
</feature>
<dbReference type="Pfam" id="PF01408">
    <property type="entry name" value="GFO_IDH_MocA"/>
    <property type="match status" value="1"/>
</dbReference>
<dbReference type="AlphaFoldDB" id="A0A3M0MAF7"/>
<dbReference type="GO" id="GO:0016491">
    <property type="term" value="F:oxidoreductase activity"/>
    <property type="evidence" value="ECO:0007669"/>
    <property type="project" value="UniProtKB-KW"/>
</dbReference>
<dbReference type="Gene3D" id="3.30.360.10">
    <property type="entry name" value="Dihydrodipicolinate Reductase, domain 2"/>
    <property type="match status" value="1"/>
</dbReference>
<keyword evidence="1" id="KW-0560">Oxidoreductase</keyword>
<protein>
    <submittedName>
        <fullName evidence="4">Gfo/Idh/MocA family oxidoreductase</fullName>
    </submittedName>
</protein>
<feature type="domain" description="Gfo/Idh/MocA-like oxidoreductase N-terminal" evidence="2">
    <location>
        <begin position="4"/>
        <end position="118"/>
    </location>
</feature>
<dbReference type="InterPro" id="IPR055170">
    <property type="entry name" value="GFO_IDH_MocA-like_dom"/>
</dbReference>
<dbReference type="InterPro" id="IPR000683">
    <property type="entry name" value="Gfo/Idh/MocA-like_OxRdtase_N"/>
</dbReference>
<gene>
    <name evidence="4" type="ORF">C9E81_11750</name>
</gene>
<dbReference type="PANTHER" id="PTHR43818:SF11">
    <property type="entry name" value="BCDNA.GH03377"/>
    <property type="match status" value="1"/>
</dbReference>
<dbReference type="RefSeq" id="WP_122112545.1">
    <property type="nucleotide sequence ID" value="NZ_QOKZ01000004.1"/>
</dbReference>
<dbReference type="SUPFAM" id="SSF51735">
    <property type="entry name" value="NAD(P)-binding Rossmann-fold domains"/>
    <property type="match status" value="1"/>
</dbReference>
<dbReference type="EMBL" id="QOKZ01000004">
    <property type="protein sequence ID" value="RMC34768.1"/>
    <property type="molecule type" value="Genomic_DNA"/>
</dbReference>
<dbReference type="Pfam" id="PF22725">
    <property type="entry name" value="GFO_IDH_MocA_C3"/>
    <property type="match status" value="1"/>
</dbReference>
<dbReference type="Proteomes" id="UP000273516">
    <property type="component" value="Unassembled WGS sequence"/>
</dbReference>
<proteinExistence type="predicted"/>
<organism evidence="4 5">
    <name type="scientific">Paracoccus alkanivorans</name>
    <dbReference type="NCBI Taxonomy" id="2116655"/>
    <lineage>
        <taxon>Bacteria</taxon>
        <taxon>Pseudomonadati</taxon>
        <taxon>Pseudomonadota</taxon>
        <taxon>Alphaproteobacteria</taxon>
        <taxon>Rhodobacterales</taxon>
        <taxon>Paracoccaceae</taxon>
        <taxon>Paracoccus</taxon>
    </lineage>
</organism>
<dbReference type="InterPro" id="IPR036291">
    <property type="entry name" value="NAD(P)-bd_dom_sf"/>
</dbReference>
<evidence type="ECO:0000259" key="3">
    <source>
        <dbReference type="Pfam" id="PF22725"/>
    </source>
</evidence>
<evidence type="ECO:0000256" key="1">
    <source>
        <dbReference type="ARBA" id="ARBA00023002"/>
    </source>
</evidence>
<dbReference type="InterPro" id="IPR050463">
    <property type="entry name" value="Gfo/Idh/MocA_oxidrdct_glycsds"/>
</dbReference>
<sequence length="376" mass="40125">MSELNIGIMGAGNISKTYFELSPLFKGIRITAVADLNADAAAKAGKEWQVKAFTPEEMLADPEIDIIVNLTVPAAHFDVSKAALQAGKHVYSEKPFVLSVDEGRKLAEIAATKGLRVGSAPDTFLGGSHQQARALIDAGEIGHVHSATAHVMSPGMEHWHPNPDFFFLPGGGPILDLGPYYIANFVNLMGPVARVTALAGKASEERLITSEPRAGERISVKTPTTIHALLQFESGAMVTLGASWDVHAHKHGNMEIYGSEGSLILPDPNFFGGRLEIARRGGTLAAVEPWGHPFGVPNQPHENGDRANYRAAGLADMARAICDGGDFLCDQSRALHVIDVMTSILRAGDSGDWITLATTCRRPDAMGPDAARALLR</sequence>
<dbReference type="SUPFAM" id="SSF55347">
    <property type="entry name" value="Glyceraldehyde-3-phosphate dehydrogenase-like, C-terminal domain"/>
    <property type="match status" value="1"/>
</dbReference>
<dbReference type="PANTHER" id="PTHR43818">
    <property type="entry name" value="BCDNA.GH03377"/>
    <property type="match status" value="1"/>
</dbReference>
<dbReference type="Gene3D" id="3.40.50.720">
    <property type="entry name" value="NAD(P)-binding Rossmann-like Domain"/>
    <property type="match status" value="1"/>
</dbReference>
<comment type="caution">
    <text evidence="4">The sequence shown here is derived from an EMBL/GenBank/DDBJ whole genome shotgun (WGS) entry which is preliminary data.</text>
</comment>
<reference evidence="4 5" key="1">
    <citation type="submission" date="2018-07" db="EMBL/GenBank/DDBJ databases">
        <authorList>
            <person name="Zhang Y."/>
            <person name="Wang L."/>
            <person name="Ma S."/>
        </authorList>
    </citation>
    <scope>NUCLEOTIDE SEQUENCE [LARGE SCALE GENOMIC DNA]</scope>
    <source>
        <strain evidence="4 5">4-2</strain>
    </source>
</reference>
<name>A0A3M0MAF7_9RHOB</name>
<dbReference type="OrthoDB" id="9776544at2"/>
<evidence type="ECO:0000259" key="2">
    <source>
        <dbReference type="Pfam" id="PF01408"/>
    </source>
</evidence>
<keyword evidence="5" id="KW-1185">Reference proteome</keyword>
<evidence type="ECO:0000313" key="5">
    <source>
        <dbReference type="Proteomes" id="UP000273516"/>
    </source>
</evidence>
<accession>A0A3M0MAF7</accession>
<dbReference type="GO" id="GO:0000166">
    <property type="term" value="F:nucleotide binding"/>
    <property type="evidence" value="ECO:0007669"/>
    <property type="project" value="InterPro"/>
</dbReference>
<evidence type="ECO:0000313" key="4">
    <source>
        <dbReference type="EMBL" id="RMC34768.1"/>
    </source>
</evidence>